<dbReference type="InterPro" id="IPR053879">
    <property type="entry name" value="HYDIN_VesB_CFA65-like_Ig"/>
</dbReference>
<dbReference type="Pfam" id="PF07705">
    <property type="entry name" value="CARDB"/>
    <property type="match status" value="4"/>
</dbReference>
<feature type="domain" description="HYDIN/VesB/CFA65-like Ig-like" evidence="9">
    <location>
        <begin position="579"/>
        <end position="662"/>
    </location>
</feature>
<dbReference type="Pfam" id="PF04151">
    <property type="entry name" value="PPC"/>
    <property type="match status" value="1"/>
</dbReference>
<dbReference type="InterPro" id="IPR011635">
    <property type="entry name" value="CARDB"/>
</dbReference>
<dbReference type="InterPro" id="IPR007280">
    <property type="entry name" value="Peptidase_C_arc/bac"/>
</dbReference>
<dbReference type="Gene3D" id="2.60.40.10">
    <property type="entry name" value="Immunoglobulins"/>
    <property type="match status" value="5"/>
</dbReference>
<comment type="caution">
    <text evidence="10">The sequence shown here is derived from an EMBL/GenBank/DDBJ whole genome shotgun (WGS) entry which is preliminary data.</text>
</comment>
<feature type="compositionally biased region" description="Polar residues" evidence="6">
    <location>
        <begin position="491"/>
        <end position="500"/>
    </location>
</feature>
<keyword evidence="5" id="KW-0966">Cell projection</keyword>
<feature type="domain" description="CARDB" evidence="8">
    <location>
        <begin position="301"/>
        <end position="414"/>
    </location>
</feature>
<organism evidence="10 11">
    <name type="scientific">Oleomonas cavernae</name>
    <dbReference type="NCBI Taxonomy" id="2320859"/>
    <lineage>
        <taxon>Bacteria</taxon>
        <taxon>Pseudomonadati</taxon>
        <taxon>Pseudomonadota</taxon>
        <taxon>Alphaproteobacteria</taxon>
        <taxon>Acetobacterales</taxon>
        <taxon>Acetobacteraceae</taxon>
        <taxon>Oleomonas</taxon>
    </lineage>
</organism>
<keyword evidence="11" id="KW-1185">Reference proteome</keyword>
<feature type="region of interest" description="Disordered" evidence="6">
    <location>
        <begin position="1"/>
        <end position="28"/>
    </location>
</feature>
<dbReference type="NCBIfam" id="NF012200">
    <property type="entry name" value="choice_anch_D"/>
    <property type="match status" value="1"/>
</dbReference>
<evidence type="ECO:0000256" key="5">
    <source>
        <dbReference type="ARBA" id="ARBA00023273"/>
    </source>
</evidence>
<evidence type="ECO:0000256" key="1">
    <source>
        <dbReference type="ARBA" id="ARBA00004138"/>
    </source>
</evidence>
<evidence type="ECO:0000259" key="7">
    <source>
        <dbReference type="Pfam" id="PF04151"/>
    </source>
</evidence>
<evidence type="ECO:0000256" key="2">
    <source>
        <dbReference type="ARBA" id="ARBA00004496"/>
    </source>
</evidence>
<name>A0A418WBA3_9PROT</name>
<reference evidence="10 11" key="1">
    <citation type="submission" date="2018-09" db="EMBL/GenBank/DDBJ databases">
        <authorList>
            <person name="Zhu H."/>
        </authorList>
    </citation>
    <scope>NUCLEOTIDE SEQUENCE [LARGE SCALE GENOMIC DNA]</scope>
    <source>
        <strain evidence="10 11">K1W22B-8</strain>
    </source>
</reference>
<sequence>MGCRQLLHRRGGGLRQRHLRVQREQQPSSGVWLTVTAPPVQLPDLDVQNAGDSYPPTLSASSVVAGGSVTLTYRLSNFGTGSAPSSVTGIYRSTDGTISTGDTRIGTDSNGSLAANSGSTETFTIDTSGWTPGSYYIGAVADYNNAISESNEGNNPSSGVWLTVTAPPVQLPDLDVQNAGDSYPPTLSASSIVAGGSVTLTYRLSNFGTGSAPSSVTGIYRSSDSTISTSDTRVGTDSNGSLAADTGRTETFTVDTTGWAAGSYYIGAVADYNNAISESNESNNPSSGVWLTVTAPPVQLPDLDVQNAGDSYPPTLSASSVVAGGSVTLTYRLSNFGTGSAPSSVTGIYRSTDGAISTGDTRIGTDSNASLAANTGRTETFTVDTTGWAAGSYYIGAVADYANAISESNESNNPSSGVWLTVTAPPVQLPDLDVQNAGDSYPPTLSASSVVAGGGVTLTYRLSNFGTGSAPSSVTGIYRSSDSTISTSDTRVGTDSNGSLAANTGRTETFTIDTTGWAAGSYYIGAVADYNKAISESNESNNPSSGVRLTVTAAPTTPEVTVLGNAVSIADGDTTPVATDHTNFGSVEVGSAGVTRTFTVRNDGGGTLNLSNLTLPTGFTLVNGLVTSLAPGATDTFRVRMDAATAGTKTGQITFASNDPNESAFNFVVTGTVTGMTTDAGNTLATATDLTLGNTVLQSVGSSPDSNDFFHFTAASSGHVTANLTGLSADLDIRALNSSGTQIVAGELEGNSSESISFNVTAGQVYYLHVDPFGVASSNYRLATTFISGAASATEMLAEARSHLGEDYYWRYRLNADGSRTYTTFNSTTINDADFSGPWDCAEFVSYCIYQETGNRIGLADPSNPSSFEFSSAGWKYAIANELGVTQVTLQTALETVGAVIWIEEHVMMSVGNGYQIIEASARKSSGKYFSDDRTVYYDPLNKSATPGVVWDTNDTASVSDDTPMGVDIGDVTYHDYTASELEHLHATAGVVDAFLI</sequence>
<feature type="region of interest" description="Disordered" evidence="6">
    <location>
        <begin position="481"/>
        <end position="500"/>
    </location>
</feature>
<gene>
    <name evidence="10" type="ORF">D3874_09770</name>
</gene>
<evidence type="ECO:0000256" key="4">
    <source>
        <dbReference type="ARBA" id="ARBA00023069"/>
    </source>
</evidence>
<evidence type="ECO:0000313" key="11">
    <source>
        <dbReference type="Proteomes" id="UP000284605"/>
    </source>
</evidence>
<feature type="domain" description="CARDB" evidence="8">
    <location>
        <begin position="43"/>
        <end position="156"/>
    </location>
</feature>
<dbReference type="GO" id="GO:0005737">
    <property type="term" value="C:cytoplasm"/>
    <property type="evidence" value="ECO:0007669"/>
    <property type="project" value="UniProtKB-SubCell"/>
</dbReference>
<dbReference type="Gene3D" id="2.60.120.380">
    <property type="match status" value="1"/>
</dbReference>
<dbReference type="AlphaFoldDB" id="A0A418WBA3"/>
<dbReference type="Pfam" id="PF22544">
    <property type="entry name" value="HYDIN_VesB_CFA65-like_Ig"/>
    <property type="match status" value="1"/>
</dbReference>
<dbReference type="SUPFAM" id="SSF89260">
    <property type="entry name" value="Collagen-binding domain"/>
    <property type="match status" value="1"/>
</dbReference>
<dbReference type="EMBL" id="QYUK01000011">
    <property type="protein sequence ID" value="RJF87280.1"/>
    <property type="molecule type" value="Genomic_DNA"/>
</dbReference>
<protein>
    <submittedName>
        <fullName evidence="10">Choice-of-anchor D domain-containing protein</fullName>
    </submittedName>
</protein>
<feature type="domain" description="Peptidase C-terminal archaeal/bacterial" evidence="7">
    <location>
        <begin position="707"/>
        <end position="771"/>
    </location>
</feature>
<feature type="domain" description="CARDB" evidence="8">
    <location>
        <begin position="430"/>
        <end position="543"/>
    </location>
</feature>
<evidence type="ECO:0000256" key="6">
    <source>
        <dbReference type="SAM" id="MobiDB-lite"/>
    </source>
</evidence>
<evidence type="ECO:0000256" key="3">
    <source>
        <dbReference type="ARBA" id="ARBA00022490"/>
    </source>
</evidence>
<proteinExistence type="predicted"/>
<dbReference type="Proteomes" id="UP000284605">
    <property type="component" value="Unassembled WGS sequence"/>
</dbReference>
<evidence type="ECO:0000259" key="8">
    <source>
        <dbReference type="Pfam" id="PF07705"/>
    </source>
</evidence>
<feature type="domain" description="CARDB" evidence="8">
    <location>
        <begin position="172"/>
        <end position="285"/>
    </location>
</feature>
<comment type="subcellular location">
    <subcellularLocation>
        <location evidence="1">Cell projection</location>
        <location evidence="1">Cilium</location>
    </subcellularLocation>
    <subcellularLocation>
        <location evidence="2">Cytoplasm</location>
    </subcellularLocation>
</comment>
<dbReference type="Gene3D" id="3.90.1720.10">
    <property type="entry name" value="endopeptidase domain like (from Nostoc punctiforme)"/>
    <property type="match status" value="1"/>
</dbReference>
<accession>A0A418WBA3</accession>
<feature type="compositionally biased region" description="Low complexity" evidence="6">
    <location>
        <begin position="481"/>
        <end position="490"/>
    </location>
</feature>
<evidence type="ECO:0000313" key="10">
    <source>
        <dbReference type="EMBL" id="RJF87280.1"/>
    </source>
</evidence>
<feature type="compositionally biased region" description="Basic residues" evidence="6">
    <location>
        <begin position="1"/>
        <end position="20"/>
    </location>
</feature>
<keyword evidence="3" id="KW-0963">Cytoplasm</keyword>
<keyword evidence="4" id="KW-0969">Cilium</keyword>
<evidence type="ECO:0000259" key="9">
    <source>
        <dbReference type="Pfam" id="PF22544"/>
    </source>
</evidence>
<dbReference type="InterPro" id="IPR013783">
    <property type="entry name" value="Ig-like_fold"/>
</dbReference>